<comment type="caution">
    <text evidence="8">The sequence shown here is derived from an EMBL/GenBank/DDBJ whole genome shotgun (WGS) entry which is preliminary data.</text>
</comment>
<proteinExistence type="inferred from homology"/>
<evidence type="ECO:0000256" key="4">
    <source>
        <dbReference type="ARBA" id="ARBA00022741"/>
    </source>
</evidence>
<organism evidence="8">
    <name type="scientific">Mycobacterium xenopi 4042</name>
    <dbReference type="NCBI Taxonomy" id="1299334"/>
    <lineage>
        <taxon>Bacteria</taxon>
        <taxon>Bacillati</taxon>
        <taxon>Actinomycetota</taxon>
        <taxon>Actinomycetes</taxon>
        <taxon>Mycobacteriales</taxon>
        <taxon>Mycobacteriaceae</taxon>
        <taxon>Mycobacterium</taxon>
    </lineage>
</organism>
<dbReference type="SUPFAM" id="SSF53067">
    <property type="entry name" value="Actin-like ATPase domain"/>
    <property type="match status" value="1"/>
</dbReference>
<sequence length="59" mass="6373">MLVINSGSSSLKYQLIEPISGTSRETGIVEQIGSARRRSPTTRRRCVARSTGSHKPAST</sequence>
<dbReference type="GO" id="GO:0047761">
    <property type="term" value="F:butyrate kinase activity"/>
    <property type="evidence" value="ECO:0007669"/>
    <property type="project" value="UniProtKB-EC"/>
</dbReference>
<dbReference type="EC" id="2.7.2.7" evidence="2"/>
<feature type="region of interest" description="Disordered" evidence="7">
    <location>
        <begin position="33"/>
        <end position="59"/>
    </location>
</feature>
<evidence type="ECO:0000256" key="5">
    <source>
        <dbReference type="ARBA" id="ARBA00022777"/>
    </source>
</evidence>
<dbReference type="InterPro" id="IPR043129">
    <property type="entry name" value="ATPase_NBD"/>
</dbReference>
<dbReference type="InterPro" id="IPR000890">
    <property type="entry name" value="Aliphatic_acid_kin_short-chain"/>
</dbReference>
<dbReference type="Pfam" id="PF00871">
    <property type="entry name" value="Acetate_kinase"/>
    <property type="match status" value="1"/>
</dbReference>
<accession>X8DLV7</accession>
<keyword evidence="4" id="KW-0547">Nucleotide-binding</keyword>
<evidence type="ECO:0000256" key="2">
    <source>
        <dbReference type="ARBA" id="ARBA00013069"/>
    </source>
</evidence>
<keyword evidence="3" id="KW-0808">Transferase</keyword>
<keyword evidence="6" id="KW-0067">ATP-binding</keyword>
<dbReference type="AlphaFoldDB" id="X8DLV7"/>
<evidence type="ECO:0000256" key="3">
    <source>
        <dbReference type="ARBA" id="ARBA00022679"/>
    </source>
</evidence>
<dbReference type="Gene3D" id="3.30.420.40">
    <property type="match status" value="1"/>
</dbReference>
<evidence type="ECO:0000256" key="1">
    <source>
        <dbReference type="ARBA" id="ARBA00008748"/>
    </source>
</evidence>
<dbReference type="EMBL" id="JAOB01000013">
    <property type="protein sequence ID" value="EUA68688.1"/>
    <property type="molecule type" value="Genomic_DNA"/>
</dbReference>
<dbReference type="PATRIC" id="fig|1299334.3.peg.1367"/>
<dbReference type="InterPro" id="IPR023865">
    <property type="entry name" value="Aliphatic_acid_kinase_CS"/>
</dbReference>
<evidence type="ECO:0000256" key="6">
    <source>
        <dbReference type="ARBA" id="ARBA00022840"/>
    </source>
</evidence>
<evidence type="ECO:0000256" key="7">
    <source>
        <dbReference type="SAM" id="MobiDB-lite"/>
    </source>
</evidence>
<protein>
    <recommendedName>
        <fullName evidence="2">butyrate kinase</fullName>
        <ecNumber evidence="2">2.7.2.7</ecNumber>
    </recommendedName>
</protein>
<gene>
    <name evidence="8" type="ORF">I553_1876</name>
</gene>
<comment type="similarity">
    <text evidence="1">Belongs to the acetokinase family.</text>
</comment>
<feature type="compositionally biased region" description="Polar residues" evidence="7">
    <location>
        <begin position="50"/>
        <end position="59"/>
    </location>
</feature>
<name>X8DLV7_MYCXE</name>
<dbReference type="PROSITE" id="PS01075">
    <property type="entry name" value="ACETATE_KINASE_1"/>
    <property type="match status" value="1"/>
</dbReference>
<keyword evidence="5 8" id="KW-0418">Kinase</keyword>
<dbReference type="GO" id="GO:0005524">
    <property type="term" value="F:ATP binding"/>
    <property type="evidence" value="ECO:0007669"/>
    <property type="project" value="UniProtKB-KW"/>
</dbReference>
<feature type="compositionally biased region" description="Basic residues" evidence="7">
    <location>
        <begin position="35"/>
        <end position="47"/>
    </location>
</feature>
<reference evidence="8" key="1">
    <citation type="submission" date="2014-01" db="EMBL/GenBank/DDBJ databases">
        <authorList>
            <person name="Brown-Elliot B."/>
            <person name="Wallace R."/>
            <person name="Lenaerts A."/>
            <person name="Ordway D."/>
            <person name="DeGroote M.A."/>
            <person name="Parker T."/>
            <person name="Sizemore C."/>
            <person name="Tallon L.J."/>
            <person name="Sadzewicz L.K."/>
            <person name="Sengamalay N."/>
            <person name="Fraser C.M."/>
            <person name="Hine E."/>
            <person name="Shefchek K.A."/>
            <person name="Das S.P."/>
            <person name="Tettelin H."/>
        </authorList>
    </citation>
    <scope>NUCLEOTIDE SEQUENCE [LARGE SCALE GENOMIC DNA]</scope>
    <source>
        <strain evidence="8">4042</strain>
    </source>
</reference>
<evidence type="ECO:0000313" key="8">
    <source>
        <dbReference type="EMBL" id="EUA68688.1"/>
    </source>
</evidence>